<organism evidence="3 4">
    <name type="scientific">Spirosoma montaniterrae</name>
    <dbReference type="NCBI Taxonomy" id="1178516"/>
    <lineage>
        <taxon>Bacteria</taxon>
        <taxon>Pseudomonadati</taxon>
        <taxon>Bacteroidota</taxon>
        <taxon>Cytophagia</taxon>
        <taxon>Cytophagales</taxon>
        <taxon>Cytophagaceae</taxon>
        <taxon>Spirosoma</taxon>
    </lineage>
</organism>
<dbReference type="KEGG" id="smon:AWR27_01045"/>
<dbReference type="PIRSF" id="PIRSF016493">
    <property type="entry name" value="Glycyl_aminpptds"/>
    <property type="match status" value="1"/>
</dbReference>
<dbReference type="STRING" id="1178516.AWR27_01045"/>
<dbReference type="RefSeq" id="WP_077129482.1">
    <property type="nucleotide sequence ID" value="NZ_CP014263.1"/>
</dbReference>
<feature type="domain" description="Peptidase M61 catalytic" evidence="1">
    <location>
        <begin position="267"/>
        <end position="381"/>
    </location>
</feature>
<dbReference type="InterPro" id="IPR024191">
    <property type="entry name" value="Peptidase_M61"/>
</dbReference>
<evidence type="ECO:0000313" key="4">
    <source>
        <dbReference type="Proteomes" id="UP000187941"/>
    </source>
</evidence>
<dbReference type="Gene3D" id="2.60.40.3650">
    <property type="match status" value="1"/>
</dbReference>
<dbReference type="InterPro" id="IPR027268">
    <property type="entry name" value="Peptidase_M4/M1_CTD_sf"/>
</dbReference>
<dbReference type="AlphaFoldDB" id="A0A1P9WRR4"/>
<dbReference type="Pfam" id="PF17899">
    <property type="entry name" value="Peptidase_M61_N"/>
    <property type="match status" value="1"/>
</dbReference>
<proteinExistence type="predicted"/>
<protein>
    <submittedName>
        <fullName evidence="3">Peptidase M61</fullName>
    </submittedName>
</protein>
<reference evidence="3 4" key="1">
    <citation type="submission" date="2016-01" db="EMBL/GenBank/DDBJ databases">
        <authorList>
            <person name="Oliw E.H."/>
        </authorList>
    </citation>
    <scope>NUCLEOTIDE SEQUENCE [LARGE SCALE GENOMIC DNA]</scope>
    <source>
        <strain evidence="3 4">DY10</strain>
    </source>
</reference>
<dbReference type="Gene3D" id="1.10.390.10">
    <property type="entry name" value="Neutral Protease Domain 2"/>
    <property type="match status" value="1"/>
</dbReference>
<evidence type="ECO:0000313" key="3">
    <source>
        <dbReference type="EMBL" id="AQG78058.1"/>
    </source>
</evidence>
<dbReference type="InterPro" id="IPR040756">
    <property type="entry name" value="Peptidase_M61_N"/>
</dbReference>
<dbReference type="SUPFAM" id="SSF55486">
    <property type="entry name" value="Metalloproteases ('zincins'), catalytic domain"/>
    <property type="match status" value="1"/>
</dbReference>
<name>A0A1P9WRR4_9BACT</name>
<dbReference type="OrthoDB" id="9778516at2"/>
<evidence type="ECO:0000259" key="2">
    <source>
        <dbReference type="Pfam" id="PF17899"/>
    </source>
</evidence>
<dbReference type="Pfam" id="PF05299">
    <property type="entry name" value="Peptidase_M61"/>
    <property type="match status" value="1"/>
</dbReference>
<sequence length="534" mass="60688">MHYRLSADTNAAHYIAVEAHLTNIDTPTVDLQLPAWRPGRYELQPFAKNIQRFGVVDQDGKPLPCRKISKDRWRVETNGATELRAVYNYYALLTAPHQLNAGSSFINDTLLYVNPVNLCIYAEGRINEPCSLVLDVPTNWMVACGLRQESVRRWVAADFYELADCPLMAAPVLQHIGYEVNGINVHVWIQGGRRTDGDPVFDARQITEDFTKFSVSQIELFGEFPERDYHFLVLVLPVAYYHGVEHRNSTVLVLGPNDEGPGLYVDLLGVASHELFHAWNIIRIRPIELLPYDFTREMYFETCFVAEGVTTYYGDLILRQSGVFDDEAYLKELQVVIKRHFENNGRAVQSLVESSWDLWLDGYEKGVPDRKVSVYHKGALVALILDLHIRRQTNHTRSLDDVMRAMWHQFGKPFVGYTLADYRAITEAVAGQPLDWYYELCIFGNQSIEPILNEYLGWVGLQVVYELPVGEQSGMDSPGESIGTPTAPGGYRLLELDEPNALHQRARWFGQPLTEQPHEGVVEEKTVGKNVVAK</sequence>
<gene>
    <name evidence="3" type="ORF">AWR27_01045</name>
</gene>
<keyword evidence="4" id="KW-1185">Reference proteome</keyword>
<dbReference type="InterPro" id="IPR007963">
    <property type="entry name" value="Peptidase_M61_catalytic"/>
</dbReference>
<dbReference type="EMBL" id="CP014263">
    <property type="protein sequence ID" value="AQG78058.1"/>
    <property type="molecule type" value="Genomic_DNA"/>
</dbReference>
<dbReference type="Proteomes" id="UP000187941">
    <property type="component" value="Chromosome"/>
</dbReference>
<evidence type="ECO:0000259" key="1">
    <source>
        <dbReference type="Pfam" id="PF05299"/>
    </source>
</evidence>
<accession>A0A1P9WRR4</accession>
<feature type="domain" description="Peptidase M61 N-terminal" evidence="2">
    <location>
        <begin position="2"/>
        <end position="170"/>
    </location>
</feature>